<feature type="domain" description="Dynamin N-terminal" evidence="7">
    <location>
        <begin position="82"/>
        <end position="312"/>
    </location>
</feature>
<dbReference type="InterPro" id="IPR045063">
    <property type="entry name" value="Dynamin_N"/>
</dbReference>
<keyword evidence="9" id="KW-1185">Reference proteome</keyword>
<feature type="coiled-coil region" evidence="6">
    <location>
        <begin position="48"/>
        <end position="75"/>
    </location>
</feature>
<dbReference type="EMBL" id="CP080598">
    <property type="protein sequence ID" value="QYX33146.1"/>
    <property type="molecule type" value="Genomic_DNA"/>
</dbReference>
<evidence type="ECO:0000256" key="2">
    <source>
        <dbReference type="ARBA" id="ARBA00022741"/>
    </source>
</evidence>
<dbReference type="SUPFAM" id="SSF52540">
    <property type="entry name" value="P-loop containing nucleoside triphosphate hydrolases"/>
    <property type="match status" value="1"/>
</dbReference>
<evidence type="ECO:0000256" key="5">
    <source>
        <dbReference type="ARBA" id="ARBA00023136"/>
    </source>
</evidence>
<gene>
    <name evidence="8" type="ORF">K2F26_07415</name>
</gene>
<evidence type="ECO:0000256" key="6">
    <source>
        <dbReference type="SAM" id="Coils"/>
    </source>
</evidence>
<keyword evidence="5" id="KW-0472">Membrane</keyword>
<organism evidence="8 9">
    <name type="scientific">Sphaerospermopsis torques-reginae ITEP-024</name>
    <dbReference type="NCBI Taxonomy" id="984208"/>
    <lineage>
        <taxon>Bacteria</taxon>
        <taxon>Bacillati</taxon>
        <taxon>Cyanobacteriota</taxon>
        <taxon>Cyanophyceae</taxon>
        <taxon>Nostocales</taxon>
        <taxon>Aphanizomenonaceae</taxon>
        <taxon>Sphaerospermopsis</taxon>
        <taxon>Sphaerospermopsis torques-reginae</taxon>
    </lineage>
</organism>
<keyword evidence="6" id="KW-0175">Coiled coil</keyword>
<evidence type="ECO:0000256" key="3">
    <source>
        <dbReference type="ARBA" id="ARBA00022801"/>
    </source>
</evidence>
<keyword evidence="2" id="KW-0547">Nucleotide-binding</keyword>
<dbReference type="RefSeq" id="WP_220610956.1">
    <property type="nucleotide sequence ID" value="NZ_CP080598.1"/>
</dbReference>
<protein>
    <submittedName>
        <fullName evidence="8">Dynamin family protein</fullName>
    </submittedName>
</protein>
<accession>A0ABX8X3B3</accession>
<evidence type="ECO:0000313" key="9">
    <source>
        <dbReference type="Proteomes" id="UP000826540"/>
    </source>
</evidence>
<evidence type="ECO:0000256" key="1">
    <source>
        <dbReference type="ARBA" id="ARBA00004370"/>
    </source>
</evidence>
<evidence type="ECO:0000256" key="4">
    <source>
        <dbReference type="ARBA" id="ARBA00023134"/>
    </source>
</evidence>
<evidence type="ECO:0000259" key="7">
    <source>
        <dbReference type="Pfam" id="PF00350"/>
    </source>
</evidence>
<dbReference type="InterPro" id="IPR027094">
    <property type="entry name" value="Mitofusin_fam"/>
</dbReference>
<dbReference type="PANTHER" id="PTHR10465">
    <property type="entry name" value="TRANSMEMBRANE GTPASE FZO1"/>
    <property type="match status" value="1"/>
</dbReference>
<keyword evidence="3" id="KW-0378">Hydrolase</keyword>
<feature type="coiled-coil region" evidence="6">
    <location>
        <begin position="446"/>
        <end position="480"/>
    </location>
</feature>
<reference evidence="8 9" key="1">
    <citation type="journal article" date="2022" name="J. Am. Chem. Soc.">
        <title>Biosynthesis of Guanitoxin Enables Global Environmental Detection in Freshwater Cyanobacteria.</title>
        <authorList>
            <person name="Lima S.T."/>
            <person name="Fallon T.R."/>
            <person name="Cordoza J.L."/>
            <person name="Chekan J.R."/>
            <person name="Delbaje E."/>
            <person name="Hopiavuori A.R."/>
            <person name="Alvarenga D.O."/>
            <person name="Wood S.M."/>
            <person name="Luhavaya H."/>
            <person name="Baumgartner J.T."/>
            <person name="Dorr F.A."/>
            <person name="Etchegaray A."/>
            <person name="Pinto E."/>
            <person name="McKinnie S.M.K."/>
            <person name="Fiore M.F."/>
            <person name="Moore B.S."/>
        </authorList>
    </citation>
    <scope>NUCLEOTIDE SEQUENCE [LARGE SCALE GENOMIC DNA]</scope>
    <source>
        <strain evidence="8 9">ITEP-024</strain>
    </source>
</reference>
<keyword evidence="4" id="KW-0342">GTP-binding</keyword>
<dbReference type="InterPro" id="IPR027417">
    <property type="entry name" value="P-loop_NTPase"/>
</dbReference>
<evidence type="ECO:0000313" key="8">
    <source>
        <dbReference type="EMBL" id="QYX33146.1"/>
    </source>
</evidence>
<dbReference type="Gene3D" id="3.40.50.300">
    <property type="entry name" value="P-loop containing nucleotide triphosphate hydrolases"/>
    <property type="match status" value="1"/>
</dbReference>
<proteinExistence type="predicted"/>
<sequence length="854" mass="98697">MSNNLLQPDSDALHQSAIDVITHVGNVMSEGCAILREHDQLLAENQGEHRLNAEIKDIEEDIGRVNEKLERVKRKELTMTIVAPTSAGKSTIINAIAGQDLLPSRNDAMTVLPTEIVFSRQVTHPKLLLDKALMTLLLEVWGQLHQKLQQIGLKEAIEQATKNDFPRENVIKEILNSSSVSFQSEVEESNTIQAELIRINDLLRLCGIFGIATDFLSSLSEIPRIEVPFPRQLSSLKNSDLGTLALVDTPGVSEDKSLNLVNVVKERLKVSSLVLVVVDYTKIGQTDPAKVKKLVDEIAEVKGRDRIYIIVNKIDARDLNNTNDLTTEQIFDLVKTKYEIDNPENRVFEMSAVEAFLATNFQREREIYTLIELRERTSFEALGQKYYAKSWKTKKTTVELEEMQKAADEFLQDSGFVGFIDKAIAPLVPSIKDALKDISQIFTSFLSCLSKLKGILEQDIQQLEIEINQLEIDLSEAISICKKNECKEEIISSFMDIFNQEIISVLDRERNIVLDKFNRELDDVWEGLLLLEPSGINRESSRYYNVSRAREITNFLKDAYQIIDKNYRQITLNLKQKLLTQLNIQINYYYKSIFNQDENIFFNKFIERINSHDYSTYINNLQKEITERLDFKLYDLNGCEKVLCEDESTAIRKGKAMLILEDQLLPYWMGKPIEWFYSATRDSSNYRHFSCSSSIPCRLEFVVHKSHGSDYIEEIIKTGIEISYNRPYYTFYTGASDELSEATSYYVTKKGIIRYIEQFFTHYEKYGGKDFLEPCVDRAKKNICTKIQALFAVDVEIFIEERDKFLKKYENKLQLWIKISQKKGNDYRILKNKYIQILELISNLEINLKYQQDY</sequence>
<name>A0ABX8X3B3_9CYAN</name>
<dbReference type="Proteomes" id="UP000826540">
    <property type="component" value="Chromosome"/>
</dbReference>
<dbReference type="PANTHER" id="PTHR10465:SF0">
    <property type="entry name" value="SARCALUMENIN"/>
    <property type="match status" value="1"/>
</dbReference>
<dbReference type="Pfam" id="PF00350">
    <property type="entry name" value="Dynamin_N"/>
    <property type="match status" value="1"/>
</dbReference>
<comment type="subcellular location">
    <subcellularLocation>
        <location evidence="1">Membrane</location>
    </subcellularLocation>
</comment>